<feature type="compositionally biased region" description="Polar residues" evidence="1">
    <location>
        <begin position="1"/>
        <end position="25"/>
    </location>
</feature>
<name>A0A1E3Q851_LIPST</name>
<dbReference type="EMBL" id="KV454293">
    <property type="protein sequence ID" value="ODQ73889.1"/>
    <property type="molecule type" value="Genomic_DNA"/>
</dbReference>
<accession>A0A1E3Q851</accession>
<dbReference type="Proteomes" id="UP000094385">
    <property type="component" value="Unassembled WGS sequence"/>
</dbReference>
<evidence type="ECO:0000313" key="2">
    <source>
        <dbReference type="EMBL" id="ODQ73889.1"/>
    </source>
</evidence>
<sequence>MVSYMSNPKQSPAALSTPSPQSNLLSPAPQLSVGLINQSQPGSLPYSPSFNNYSAASLTSQSASHNVNNESFASEDSYFSNLVAVKNGTSSVVKLRSFDLVEESNTSMSENDVALSLSMFGAVKGHKHTRIF</sequence>
<dbReference type="OrthoDB" id="10366727at2759"/>
<evidence type="ECO:0000313" key="3">
    <source>
        <dbReference type="Proteomes" id="UP000094385"/>
    </source>
</evidence>
<protein>
    <submittedName>
        <fullName evidence="2">Uncharacterized protein</fullName>
    </submittedName>
</protein>
<keyword evidence="3" id="KW-1185">Reference proteome</keyword>
<reference evidence="2 3" key="1">
    <citation type="journal article" date="2016" name="Proc. Natl. Acad. Sci. U.S.A.">
        <title>Comparative genomics of biotechnologically important yeasts.</title>
        <authorList>
            <person name="Riley R."/>
            <person name="Haridas S."/>
            <person name="Wolfe K.H."/>
            <person name="Lopes M.R."/>
            <person name="Hittinger C.T."/>
            <person name="Goeker M."/>
            <person name="Salamov A.A."/>
            <person name="Wisecaver J.H."/>
            <person name="Long T.M."/>
            <person name="Calvey C.H."/>
            <person name="Aerts A.L."/>
            <person name="Barry K.W."/>
            <person name="Choi C."/>
            <person name="Clum A."/>
            <person name="Coughlan A.Y."/>
            <person name="Deshpande S."/>
            <person name="Douglass A.P."/>
            <person name="Hanson S.J."/>
            <person name="Klenk H.-P."/>
            <person name="LaButti K.M."/>
            <person name="Lapidus A."/>
            <person name="Lindquist E.A."/>
            <person name="Lipzen A.M."/>
            <person name="Meier-Kolthoff J.P."/>
            <person name="Ohm R.A."/>
            <person name="Otillar R.P."/>
            <person name="Pangilinan J.L."/>
            <person name="Peng Y."/>
            <person name="Rokas A."/>
            <person name="Rosa C.A."/>
            <person name="Scheuner C."/>
            <person name="Sibirny A.A."/>
            <person name="Slot J.C."/>
            <person name="Stielow J.B."/>
            <person name="Sun H."/>
            <person name="Kurtzman C.P."/>
            <person name="Blackwell M."/>
            <person name="Grigoriev I.V."/>
            <person name="Jeffries T.W."/>
        </authorList>
    </citation>
    <scope>NUCLEOTIDE SEQUENCE [LARGE SCALE GENOMIC DNA]</scope>
    <source>
        <strain evidence="2 3">NRRL Y-11557</strain>
    </source>
</reference>
<organism evidence="2 3">
    <name type="scientific">Lipomyces starkeyi NRRL Y-11557</name>
    <dbReference type="NCBI Taxonomy" id="675824"/>
    <lineage>
        <taxon>Eukaryota</taxon>
        <taxon>Fungi</taxon>
        <taxon>Dikarya</taxon>
        <taxon>Ascomycota</taxon>
        <taxon>Saccharomycotina</taxon>
        <taxon>Lipomycetes</taxon>
        <taxon>Lipomycetales</taxon>
        <taxon>Lipomycetaceae</taxon>
        <taxon>Lipomyces</taxon>
    </lineage>
</organism>
<dbReference type="AlphaFoldDB" id="A0A1E3Q851"/>
<evidence type="ECO:0000256" key="1">
    <source>
        <dbReference type="SAM" id="MobiDB-lite"/>
    </source>
</evidence>
<feature type="region of interest" description="Disordered" evidence="1">
    <location>
        <begin position="1"/>
        <end position="39"/>
    </location>
</feature>
<proteinExistence type="predicted"/>
<gene>
    <name evidence="2" type="ORF">LIPSTDRAFT_3108</name>
</gene>